<feature type="compositionally biased region" description="Low complexity" evidence="7">
    <location>
        <begin position="182"/>
        <end position="199"/>
    </location>
</feature>
<dbReference type="GeneTree" id="ENSGT00940000155047"/>
<feature type="compositionally biased region" description="Basic and acidic residues" evidence="7">
    <location>
        <begin position="393"/>
        <end position="411"/>
    </location>
</feature>
<dbReference type="Proteomes" id="UP000694557">
    <property type="component" value="Unassembled WGS sequence"/>
</dbReference>
<feature type="region of interest" description="Disordered" evidence="7">
    <location>
        <begin position="120"/>
        <end position="160"/>
    </location>
</feature>
<feature type="region of interest" description="Disordered" evidence="7">
    <location>
        <begin position="31"/>
        <end position="69"/>
    </location>
</feature>
<evidence type="ECO:0000256" key="2">
    <source>
        <dbReference type="ARBA" id="ARBA00022473"/>
    </source>
</evidence>
<dbReference type="InterPro" id="IPR036638">
    <property type="entry name" value="HLH_DNA-bd_sf"/>
</dbReference>
<keyword evidence="2" id="KW-0217">Developmental protein</keyword>
<evidence type="ECO:0000256" key="7">
    <source>
        <dbReference type="SAM" id="MobiDB-lite"/>
    </source>
</evidence>
<dbReference type="GO" id="GO:0000978">
    <property type="term" value="F:RNA polymerase II cis-regulatory region sequence-specific DNA binding"/>
    <property type="evidence" value="ECO:0007669"/>
    <property type="project" value="TreeGrafter"/>
</dbReference>
<feature type="compositionally biased region" description="Polar residues" evidence="7">
    <location>
        <begin position="54"/>
        <end position="69"/>
    </location>
</feature>
<evidence type="ECO:0000313" key="9">
    <source>
        <dbReference type="Ensembl" id="ENSOKIP00005035118.1"/>
    </source>
</evidence>
<evidence type="ECO:0000256" key="3">
    <source>
        <dbReference type="ARBA" id="ARBA00023015"/>
    </source>
</evidence>
<sequence>MHCATYPVSVGTTSNTPMYCYNVKSVYTQSPNHDDLLNPDSSSHPSSKAPGNVFTGSFFSERQGNNSSPDMWNSNGMNQPGFGGMVGGASAHQSGSYNNMQPAHNHLDYSPHSVSPVEVNRGLPPMSTFHRNNPPASHTSSATSSENTTGNHSTGRSQTGAALGKALASIYSPDHTSSSENSSTPDRSPSPSPHTGSGPPAYPWHTSAQTSVSPSYQCSPISLSQLEDRLDRLDDVIYVLHNHTLGPIPSLPSDIPSLPSDIPSLPSDIPSLPSDIPSLPSDIPSLPSDIPSLPSDIHSLLNQANHGHIHNTPLPGTHHRHRPTTAHGTAIVDTVHLNNNSHPALQRRSQNQNGHSFPAGLGGLELKLEGLDRDEQYELHHSHHNQGHRHRHSSDSHSQRSDEESESHKTQGDSMTSSIHEDEDNLSPEQKAERERERRMANNARERLRVRDINEAFKELGHMTQLHLKSEKPQTKLLVLHQAVAVILSLEQQVRERNLNPKAACVRRREQEKMSAGLTDAQGLQQHQASLHPGLDASNPMGHL</sequence>
<evidence type="ECO:0000313" key="10">
    <source>
        <dbReference type="Proteomes" id="UP000694557"/>
    </source>
</evidence>
<feature type="compositionally biased region" description="Low complexity" evidence="7">
    <location>
        <begin position="137"/>
        <end position="149"/>
    </location>
</feature>
<evidence type="ECO:0000256" key="4">
    <source>
        <dbReference type="ARBA" id="ARBA00023125"/>
    </source>
</evidence>
<feature type="domain" description="BHLH" evidence="8">
    <location>
        <begin position="437"/>
        <end position="490"/>
    </location>
</feature>
<dbReference type="CDD" id="cd18945">
    <property type="entry name" value="bHLH_E-protein_TCF4_E2-2"/>
    <property type="match status" value="1"/>
</dbReference>
<dbReference type="SMART" id="SM00353">
    <property type="entry name" value="HLH"/>
    <property type="match status" value="1"/>
</dbReference>
<feature type="region of interest" description="Disordered" evidence="7">
    <location>
        <begin position="172"/>
        <end position="217"/>
    </location>
</feature>
<feature type="compositionally biased region" description="Polar residues" evidence="7">
    <location>
        <begin position="206"/>
        <end position="217"/>
    </location>
</feature>
<reference evidence="9" key="2">
    <citation type="submission" date="2025-09" db="UniProtKB">
        <authorList>
            <consortium name="Ensembl"/>
        </authorList>
    </citation>
    <scope>IDENTIFICATION</scope>
</reference>
<dbReference type="PANTHER" id="PTHR11793:SF11">
    <property type="entry name" value="TRANSCRIPTION FACTOR 12"/>
    <property type="match status" value="1"/>
</dbReference>
<dbReference type="Ensembl" id="ENSOKIT00005037045.1">
    <property type="protein sequence ID" value="ENSOKIP00005035118.1"/>
    <property type="gene ID" value="ENSOKIG00005015017.1"/>
</dbReference>
<keyword evidence="10" id="KW-1185">Reference proteome</keyword>
<keyword evidence="4" id="KW-0238">DNA-binding</keyword>
<feature type="compositionally biased region" description="Basic residues" evidence="7">
    <location>
        <begin position="381"/>
        <end position="392"/>
    </location>
</feature>
<accession>A0A8C7FXY0</accession>
<name>A0A8C7FXY0_ONCKI</name>
<feature type="compositionally biased region" description="Basic and acidic residues" evidence="7">
    <location>
        <begin position="430"/>
        <end position="445"/>
    </location>
</feature>
<protein>
    <recommendedName>
        <fullName evidence="8">BHLH domain-containing protein</fullName>
    </recommendedName>
</protein>
<dbReference type="AlphaFoldDB" id="A0A8C7FXY0"/>
<dbReference type="Gene3D" id="4.10.280.10">
    <property type="entry name" value="Helix-loop-helix DNA-binding domain"/>
    <property type="match status" value="1"/>
</dbReference>
<evidence type="ECO:0000259" key="8">
    <source>
        <dbReference type="PROSITE" id="PS50888"/>
    </source>
</evidence>
<comment type="subcellular location">
    <subcellularLocation>
        <location evidence="1">Nucleus</location>
    </subcellularLocation>
</comment>
<dbReference type="SUPFAM" id="SSF47459">
    <property type="entry name" value="HLH, helix-loop-helix DNA-binding domain"/>
    <property type="match status" value="1"/>
</dbReference>
<proteinExistence type="predicted"/>
<dbReference type="InterPro" id="IPR051098">
    <property type="entry name" value="NeuroDiff_E-box_TFs"/>
</dbReference>
<dbReference type="PANTHER" id="PTHR11793">
    <property type="entry name" value="BASIC HELIX-LOOP-HELIX TRANSCRIPTION FACTOR"/>
    <property type="match status" value="1"/>
</dbReference>
<evidence type="ECO:0000256" key="5">
    <source>
        <dbReference type="ARBA" id="ARBA00023163"/>
    </source>
</evidence>
<dbReference type="GO" id="GO:0000785">
    <property type="term" value="C:chromatin"/>
    <property type="evidence" value="ECO:0007669"/>
    <property type="project" value="TreeGrafter"/>
</dbReference>
<keyword evidence="5" id="KW-0804">Transcription</keyword>
<gene>
    <name evidence="9" type="primary">LOC109880183</name>
</gene>
<dbReference type="FunFam" id="4.10.280.10:FF:000001">
    <property type="entry name" value="Putative transcription factor 12"/>
    <property type="match status" value="1"/>
</dbReference>
<keyword evidence="6" id="KW-0539">Nucleus</keyword>
<dbReference type="GO" id="GO:0046983">
    <property type="term" value="F:protein dimerization activity"/>
    <property type="evidence" value="ECO:0007669"/>
    <property type="project" value="InterPro"/>
</dbReference>
<organism evidence="9 10">
    <name type="scientific">Oncorhynchus kisutch</name>
    <name type="common">Coho salmon</name>
    <name type="synonym">Salmo kisutch</name>
    <dbReference type="NCBI Taxonomy" id="8019"/>
    <lineage>
        <taxon>Eukaryota</taxon>
        <taxon>Metazoa</taxon>
        <taxon>Chordata</taxon>
        <taxon>Craniata</taxon>
        <taxon>Vertebrata</taxon>
        <taxon>Euteleostomi</taxon>
        <taxon>Actinopterygii</taxon>
        <taxon>Neopterygii</taxon>
        <taxon>Teleostei</taxon>
        <taxon>Protacanthopterygii</taxon>
        <taxon>Salmoniformes</taxon>
        <taxon>Salmonidae</taxon>
        <taxon>Salmoninae</taxon>
        <taxon>Oncorhynchus</taxon>
    </lineage>
</organism>
<keyword evidence="3" id="KW-0805">Transcription regulation</keyword>
<reference evidence="9" key="1">
    <citation type="submission" date="2025-08" db="UniProtKB">
        <authorList>
            <consortium name="Ensembl"/>
        </authorList>
    </citation>
    <scope>IDENTIFICATION</scope>
</reference>
<dbReference type="GO" id="GO:0005634">
    <property type="term" value="C:nucleus"/>
    <property type="evidence" value="ECO:0007669"/>
    <property type="project" value="UniProtKB-SubCell"/>
</dbReference>
<dbReference type="Pfam" id="PF00010">
    <property type="entry name" value="HLH"/>
    <property type="match status" value="1"/>
</dbReference>
<feature type="region of interest" description="Disordered" evidence="7">
    <location>
        <begin position="380"/>
        <end position="445"/>
    </location>
</feature>
<dbReference type="PROSITE" id="PS50888">
    <property type="entry name" value="BHLH"/>
    <property type="match status" value="1"/>
</dbReference>
<feature type="compositionally biased region" description="Polar residues" evidence="7">
    <location>
        <begin position="150"/>
        <end position="160"/>
    </location>
</feature>
<evidence type="ECO:0000256" key="1">
    <source>
        <dbReference type="ARBA" id="ARBA00004123"/>
    </source>
</evidence>
<evidence type="ECO:0000256" key="6">
    <source>
        <dbReference type="ARBA" id="ARBA00023242"/>
    </source>
</evidence>
<dbReference type="GO" id="GO:0000981">
    <property type="term" value="F:DNA-binding transcription factor activity, RNA polymerase II-specific"/>
    <property type="evidence" value="ECO:0007669"/>
    <property type="project" value="TreeGrafter"/>
</dbReference>
<dbReference type="InterPro" id="IPR011598">
    <property type="entry name" value="bHLH_dom"/>
</dbReference>
<dbReference type="GO" id="GO:0005667">
    <property type="term" value="C:transcription regulator complex"/>
    <property type="evidence" value="ECO:0007669"/>
    <property type="project" value="TreeGrafter"/>
</dbReference>